<dbReference type="InterPro" id="IPR000116">
    <property type="entry name" value="HMGA"/>
</dbReference>
<evidence type="ECO:0000256" key="5">
    <source>
        <dbReference type="SAM" id="MobiDB-lite"/>
    </source>
</evidence>
<dbReference type="GO" id="GO:0006355">
    <property type="term" value="P:regulation of DNA-templated transcription"/>
    <property type="evidence" value="ECO:0007669"/>
    <property type="project" value="InterPro"/>
</dbReference>
<feature type="region of interest" description="Disordered" evidence="5">
    <location>
        <begin position="48"/>
        <end position="183"/>
    </location>
</feature>
<name>A0A9P5S4T1_9FUNG</name>
<dbReference type="AlphaFoldDB" id="A0A9P5S4T1"/>
<dbReference type="PRINTS" id="PR00929">
    <property type="entry name" value="ATHOOK"/>
</dbReference>
<keyword evidence="7" id="KW-1185">Reference proteome</keyword>
<proteinExistence type="predicted"/>
<evidence type="ECO:0000256" key="1">
    <source>
        <dbReference type="ARBA" id="ARBA00004123"/>
    </source>
</evidence>
<accession>A0A9P5S4T1</accession>
<feature type="compositionally biased region" description="Low complexity" evidence="5">
    <location>
        <begin position="136"/>
        <end position="153"/>
    </location>
</feature>
<dbReference type="InterPro" id="IPR000637">
    <property type="entry name" value="HMGI/Y_DNA-bd_CS"/>
</dbReference>
<organism evidence="6 7">
    <name type="scientific">Linnemannia schmuckeri</name>
    <dbReference type="NCBI Taxonomy" id="64567"/>
    <lineage>
        <taxon>Eukaryota</taxon>
        <taxon>Fungi</taxon>
        <taxon>Fungi incertae sedis</taxon>
        <taxon>Mucoromycota</taxon>
        <taxon>Mortierellomycotina</taxon>
        <taxon>Mortierellomycetes</taxon>
        <taxon>Mortierellales</taxon>
        <taxon>Mortierellaceae</taxon>
        <taxon>Linnemannia</taxon>
    </lineage>
</organism>
<dbReference type="PROSITE" id="PS00354">
    <property type="entry name" value="HMGI_Y"/>
    <property type="match status" value="1"/>
</dbReference>
<reference evidence="6" key="1">
    <citation type="journal article" date="2020" name="Fungal Divers.">
        <title>Resolving the Mortierellaceae phylogeny through synthesis of multi-gene phylogenetics and phylogenomics.</title>
        <authorList>
            <person name="Vandepol N."/>
            <person name="Liber J."/>
            <person name="Desiro A."/>
            <person name="Na H."/>
            <person name="Kennedy M."/>
            <person name="Barry K."/>
            <person name="Grigoriev I.V."/>
            <person name="Miller A.N."/>
            <person name="O'Donnell K."/>
            <person name="Stajich J.E."/>
            <person name="Bonito G."/>
        </authorList>
    </citation>
    <scope>NUCLEOTIDE SEQUENCE</scope>
    <source>
        <strain evidence="6">NRRL 6426</strain>
    </source>
</reference>
<dbReference type="InterPro" id="IPR017956">
    <property type="entry name" value="AT_hook_DNA-bd_motif"/>
</dbReference>
<protein>
    <recommendedName>
        <fullName evidence="8">AT hook domain-containing protein</fullName>
    </recommendedName>
</protein>
<sequence length="183" mass="19110">MSSNHRSHHPSSGQTYASYTHRSTAASAIPTTINPVTTAVLNATTMVSGNATATPAAAAPEKRGRGRPRKTPVETNQTNNNDDDDEDDSSSASENAPEVVPRKRGRPPKLNKVVKPPVDPSVPKRGRGRPRKNPLTTDGSVTGVSGSGSTSSSNAPAHSGSKGVGHHASTVEPARKRGRPRKD</sequence>
<evidence type="ECO:0000313" key="7">
    <source>
        <dbReference type="Proteomes" id="UP000748756"/>
    </source>
</evidence>
<keyword evidence="2" id="KW-0677">Repeat</keyword>
<gene>
    <name evidence="6" type="ORF">BG015_011063</name>
</gene>
<keyword evidence="3" id="KW-0238">DNA-binding</keyword>
<dbReference type="GO" id="GO:0003677">
    <property type="term" value="F:DNA binding"/>
    <property type="evidence" value="ECO:0007669"/>
    <property type="project" value="UniProtKB-KW"/>
</dbReference>
<dbReference type="GO" id="GO:0005634">
    <property type="term" value="C:nucleus"/>
    <property type="evidence" value="ECO:0007669"/>
    <property type="project" value="UniProtKB-SubCell"/>
</dbReference>
<evidence type="ECO:0008006" key="8">
    <source>
        <dbReference type="Google" id="ProtNLM"/>
    </source>
</evidence>
<evidence type="ECO:0000256" key="3">
    <source>
        <dbReference type="ARBA" id="ARBA00023125"/>
    </source>
</evidence>
<dbReference type="OrthoDB" id="2442486at2759"/>
<dbReference type="EMBL" id="JAAAUQ010000083">
    <property type="protein sequence ID" value="KAF9155095.1"/>
    <property type="molecule type" value="Genomic_DNA"/>
</dbReference>
<keyword evidence="4" id="KW-0539">Nucleus</keyword>
<dbReference type="PRINTS" id="PR00930">
    <property type="entry name" value="HIGHMOBLTYIY"/>
</dbReference>
<comment type="subcellular location">
    <subcellularLocation>
        <location evidence="1">Nucleus</location>
    </subcellularLocation>
</comment>
<dbReference type="GO" id="GO:0000785">
    <property type="term" value="C:chromatin"/>
    <property type="evidence" value="ECO:0007669"/>
    <property type="project" value="InterPro"/>
</dbReference>
<evidence type="ECO:0000313" key="6">
    <source>
        <dbReference type="EMBL" id="KAF9155095.1"/>
    </source>
</evidence>
<evidence type="ECO:0000256" key="4">
    <source>
        <dbReference type="ARBA" id="ARBA00023242"/>
    </source>
</evidence>
<dbReference type="Pfam" id="PF02178">
    <property type="entry name" value="AT_hook"/>
    <property type="match status" value="4"/>
</dbReference>
<dbReference type="Proteomes" id="UP000748756">
    <property type="component" value="Unassembled WGS sequence"/>
</dbReference>
<dbReference type="SMART" id="SM00384">
    <property type="entry name" value="AT_hook"/>
    <property type="match status" value="3"/>
</dbReference>
<comment type="caution">
    <text evidence="6">The sequence shown here is derived from an EMBL/GenBank/DDBJ whole genome shotgun (WGS) entry which is preliminary data.</text>
</comment>
<evidence type="ECO:0000256" key="2">
    <source>
        <dbReference type="ARBA" id="ARBA00022737"/>
    </source>
</evidence>